<evidence type="ECO:0000256" key="1">
    <source>
        <dbReference type="SAM" id="Phobius"/>
    </source>
</evidence>
<keyword evidence="1" id="KW-1133">Transmembrane helix</keyword>
<evidence type="ECO:0000313" key="2">
    <source>
        <dbReference type="EMBL" id="ANJ70945.1"/>
    </source>
</evidence>
<accession>A0A191ZS51</accession>
<reference evidence="2" key="1">
    <citation type="journal article" date="2016" name="Sci. Rep.">
        <title>The mitochondrial genome of booklouse, Liposcelis sculptilis (Psocoptera: Liposcelididae) and the evolutionary timescale of Liposcelis.</title>
        <authorList>
            <person name="Shi Y."/>
            <person name="Chu Q."/>
            <person name="Wei D.D."/>
            <person name="Qiu Y.J."/>
            <person name="Shang F."/>
            <person name="Dou W."/>
            <person name="Wang J.J."/>
        </authorList>
    </citation>
    <scope>NUCLEOTIDE SEQUENCE</scope>
</reference>
<feature type="transmembrane region" description="Helical" evidence="1">
    <location>
        <begin position="82"/>
        <end position="102"/>
    </location>
</feature>
<proteinExistence type="predicted"/>
<name>A0A191ZS51_9NEOP</name>
<keyword evidence="2" id="KW-0496">Mitochondrion</keyword>
<organism evidence="2">
    <name type="scientific">Liposcelis sculptilimacula</name>
    <dbReference type="NCBI Taxonomy" id="1899352"/>
    <lineage>
        <taxon>Eukaryota</taxon>
        <taxon>Metazoa</taxon>
        <taxon>Ecdysozoa</taxon>
        <taxon>Arthropoda</taxon>
        <taxon>Hexapoda</taxon>
        <taxon>Insecta</taxon>
        <taxon>Pterygota</taxon>
        <taxon>Neoptera</taxon>
        <taxon>Paraneoptera</taxon>
        <taxon>Psocodea</taxon>
        <taxon>Troctomorpha</taxon>
        <taxon>Liposcelidetae</taxon>
        <taxon>Liposcelididae</taxon>
        <taxon>Liposcelis</taxon>
    </lineage>
</organism>
<feature type="transmembrane region" description="Helical" evidence="1">
    <location>
        <begin position="117"/>
        <end position="135"/>
    </location>
</feature>
<dbReference type="EMBL" id="KX171073">
    <property type="protein sequence ID" value="ANJ70945.1"/>
    <property type="molecule type" value="Genomic_DNA"/>
</dbReference>
<feature type="transmembrane region" description="Helical" evidence="1">
    <location>
        <begin position="49"/>
        <end position="70"/>
    </location>
</feature>
<sequence>MIHKFMWFTFFFLILMFSFELEIYFLLCMLFLIFLISGLILMISDENSWISMMILIFLIGGLMVSFFYMVSLSHNSMFNFKMSLMPMIFLFSFFNMQSFQILKYSCLSDYWLMKNSYTIFVILVLYYMIIVLIFVDQKLSFIKGCLKEFG</sequence>
<keyword evidence="1" id="KW-0472">Membrane</keyword>
<dbReference type="AlphaFoldDB" id="A0A191ZS51"/>
<keyword evidence="1" id="KW-0812">Transmembrane</keyword>
<feature type="transmembrane region" description="Helical" evidence="1">
    <location>
        <begin position="21"/>
        <end position="43"/>
    </location>
</feature>
<protein>
    <submittedName>
        <fullName evidence="2">NADH dehydrogenase subunit 6</fullName>
    </submittedName>
</protein>
<gene>
    <name evidence="2" type="primary">ND6</name>
</gene>
<geneLocation type="mitochondrion" evidence="2"/>